<dbReference type="Pfam" id="PF13579">
    <property type="entry name" value="Glyco_trans_4_4"/>
    <property type="match status" value="1"/>
</dbReference>
<dbReference type="Gene3D" id="3.40.50.2000">
    <property type="entry name" value="Glycogen Phosphorylase B"/>
    <property type="match status" value="2"/>
</dbReference>
<dbReference type="Proteomes" id="UP000032515">
    <property type="component" value="Unassembled WGS sequence"/>
</dbReference>
<organism evidence="3 4">
    <name type="scientific">Rhodopseudomonas palustris</name>
    <dbReference type="NCBI Taxonomy" id="1076"/>
    <lineage>
        <taxon>Bacteria</taxon>
        <taxon>Pseudomonadati</taxon>
        <taxon>Pseudomonadota</taxon>
        <taxon>Alphaproteobacteria</taxon>
        <taxon>Hyphomicrobiales</taxon>
        <taxon>Nitrobacteraceae</taxon>
        <taxon>Rhodopseudomonas</taxon>
    </lineage>
</organism>
<name>A0A0D7F182_RHOPL</name>
<dbReference type="OrthoDB" id="9790710at2"/>
<proteinExistence type="predicted"/>
<feature type="domain" description="Glycosyltransferase subfamily 4-like N-terminal" evidence="2">
    <location>
        <begin position="21"/>
        <end position="170"/>
    </location>
</feature>
<evidence type="ECO:0000313" key="3">
    <source>
        <dbReference type="EMBL" id="KIZ45457.1"/>
    </source>
</evidence>
<keyword evidence="3" id="KW-0808">Transferase</keyword>
<dbReference type="InterPro" id="IPR001296">
    <property type="entry name" value="Glyco_trans_1"/>
</dbReference>
<dbReference type="PATRIC" id="fig|1076.23.peg.832"/>
<dbReference type="EMBL" id="JXXE01000153">
    <property type="protein sequence ID" value="KIZ45457.1"/>
    <property type="molecule type" value="Genomic_DNA"/>
</dbReference>
<dbReference type="PANTHER" id="PTHR12526">
    <property type="entry name" value="GLYCOSYLTRANSFERASE"/>
    <property type="match status" value="1"/>
</dbReference>
<gene>
    <name evidence="3" type="ORF">OO17_07910</name>
</gene>
<accession>A0A0D7F182</accession>
<evidence type="ECO:0000259" key="1">
    <source>
        <dbReference type="Pfam" id="PF00534"/>
    </source>
</evidence>
<feature type="domain" description="Glycosyl transferase family 1" evidence="1">
    <location>
        <begin position="183"/>
        <end position="349"/>
    </location>
</feature>
<dbReference type="AlphaFoldDB" id="A0A0D7F182"/>
<dbReference type="Pfam" id="PF00534">
    <property type="entry name" value="Glycos_transf_1"/>
    <property type="match status" value="1"/>
</dbReference>
<protein>
    <submittedName>
        <fullName evidence="3">Glycosyl transferase family 1</fullName>
    </submittedName>
</protein>
<dbReference type="InterPro" id="IPR028098">
    <property type="entry name" value="Glyco_trans_4-like_N"/>
</dbReference>
<comment type="caution">
    <text evidence="3">The sequence shown here is derived from an EMBL/GenBank/DDBJ whole genome shotgun (WGS) entry which is preliminary data.</text>
</comment>
<evidence type="ECO:0000259" key="2">
    <source>
        <dbReference type="Pfam" id="PF13579"/>
    </source>
</evidence>
<sequence>MRVLHAYKVYRPDAEGGIPEVISQLAELRSLGDHCAVLTARSRGFGREFELAGVEVHAVGSFGQLLSMPIAPQFPFRLRRRARRVDVLALHAPFPLNDLGVALGIPEDAALVVHWHAEILGRKTVMKFLAPVIRHTLARADRIIVSDQSIIDGSTFLAPHAAKCLVVPYGIEPDEWSSLDQAEQQRAEVLRGQYPRLVVSMGRLVPYKGYPQLLHALQRTDAHLVIIGEGSEKAALLQLADELGVADRLTLTGFLPRPDMKVYLHAANAFVLPSVTAAEAFGLVQIEAMAAGLPVVNTWLPTAVPKIARDGVEGLTVEPNDPAALAKAINRLLDDRPFAARLAAAGRQRVAAEYSKSLFLRRIRSIYADAVADRRTPAAPKHQTKS</sequence>
<dbReference type="SUPFAM" id="SSF53756">
    <property type="entry name" value="UDP-Glycosyltransferase/glycogen phosphorylase"/>
    <property type="match status" value="1"/>
</dbReference>
<reference evidence="3 4" key="1">
    <citation type="submission" date="2014-11" db="EMBL/GenBank/DDBJ databases">
        <title>Genomics and ecophysiology of heterotrophic nitrogen fixing bacteria isolated from estuarine surface water.</title>
        <authorList>
            <person name="Bentzon-Tilia M."/>
            <person name="Severin I."/>
            <person name="Hansen L.H."/>
            <person name="Riemann L."/>
        </authorList>
    </citation>
    <scope>NUCLEOTIDE SEQUENCE [LARGE SCALE GENOMIC DNA]</scope>
    <source>
        <strain evidence="3 4">BAL398</strain>
    </source>
</reference>
<dbReference type="PANTHER" id="PTHR12526:SF627">
    <property type="entry name" value="D-RHAMNOSYLTRANSFERASE WBPZ"/>
    <property type="match status" value="1"/>
</dbReference>
<evidence type="ECO:0000313" key="4">
    <source>
        <dbReference type="Proteomes" id="UP000032515"/>
    </source>
</evidence>
<dbReference type="GO" id="GO:0016757">
    <property type="term" value="F:glycosyltransferase activity"/>
    <property type="evidence" value="ECO:0007669"/>
    <property type="project" value="InterPro"/>
</dbReference>